<evidence type="ECO:0000313" key="2">
    <source>
        <dbReference type="Proteomes" id="UP001224890"/>
    </source>
</evidence>
<dbReference type="EMBL" id="JAHMHR010000072">
    <property type="protein sequence ID" value="KAK1658529.1"/>
    <property type="molecule type" value="Genomic_DNA"/>
</dbReference>
<keyword evidence="2" id="KW-1185">Reference proteome</keyword>
<evidence type="ECO:0000313" key="1">
    <source>
        <dbReference type="EMBL" id="KAK1658529.1"/>
    </source>
</evidence>
<dbReference type="Proteomes" id="UP001224890">
    <property type="component" value="Unassembled WGS sequence"/>
</dbReference>
<dbReference type="AlphaFoldDB" id="A0AAJ0A9M9"/>
<name>A0AAJ0A9M9_9PEZI</name>
<reference evidence="1" key="1">
    <citation type="submission" date="2021-06" db="EMBL/GenBank/DDBJ databases">
        <title>Comparative genomics, transcriptomics and evolutionary studies reveal genomic signatures of adaptation to plant cell wall in hemibiotrophic fungi.</title>
        <authorList>
            <consortium name="DOE Joint Genome Institute"/>
            <person name="Baroncelli R."/>
            <person name="Diaz J.F."/>
            <person name="Benocci T."/>
            <person name="Peng M."/>
            <person name="Battaglia E."/>
            <person name="Haridas S."/>
            <person name="Andreopoulos W."/>
            <person name="Labutti K."/>
            <person name="Pangilinan J."/>
            <person name="Floch G.L."/>
            <person name="Makela M.R."/>
            <person name="Henrissat B."/>
            <person name="Grigoriev I.V."/>
            <person name="Crouch J.A."/>
            <person name="De Vries R.P."/>
            <person name="Sukno S.A."/>
            <person name="Thon M.R."/>
        </authorList>
    </citation>
    <scope>NUCLEOTIDE SEQUENCE</scope>
    <source>
        <strain evidence="1">CBS 193.32</strain>
    </source>
</reference>
<gene>
    <name evidence="1" type="ORF">BDP55DRAFT_394767</name>
</gene>
<proteinExistence type="predicted"/>
<comment type="caution">
    <text evidence="1">The sequence shown here is derived from an EMBL/GenBank/DDBJ whole genome shotgun (WGS) entry which is preliminary data.</text>
</comment>
<protein>
    <submittedName>
        <fullName evidence="1">Uncharacterized protein</fullName>
    </submittedName>
</protein>
<sequence length="68" mass="8087">MDSRRKSSSKRARLRRSSLCLDLRTEKRVMSGPISYSHAVRPLLSHKKQIKPRPSHFDFLYRHQLQVI</sequence>
<dbReference type="GeneID" id="85451764"/>
<dbReference type="RefSeq" id="XP_060423293.1">
    <property type="nucleotide sequence ID" value="XM_060567238.1"/>
</dbReference>
<organism evidence="1 2">
    <name type="scientific">Colletotrichum godetiae</name>
    <dbReference type="NCBI Taxonomy" id="1209918"/>
    <lineage>
        <taxon>Eukaryota</taxon>
        <taxon>Fungi</taxon>
        <taxon>Dikarya</taxon>
        <taxon>Ascomycota</taxon>
        <taxon>Pezizomycotina</taxon>
        <taxon>Sordariomycetes</taxon>
        <taxon>Hypocreomycetidae</taxon>
        <taxon>Glomerellales</taxon>
        <taxon>Glomerellaceae</taxon>
        <taxon>Colletotrichum</taxon>
        <taxon>Colletotrichum acutatum species complex</taxon>
    </lineage>
</organism>
<accession>A0AAJ0A9M9</accession>